<feature type="region of interest" description="Disordered" evidence="1">
    <location>
        <begin position="213"/>
        <end position="240"/>
    </location>
</feature>
<feature type="region of interest" description="Disordered" evidence="1">
    <location>
        <begin position="1"/>
        <end position="77"/>
    </location>
</feature>
<organism evidence="3 4">
    <name type="scientific">Chromobacterium amazonense</name>
    <dbReference type="NCBI Taxonomy" id="1382803"/>
    <lineage>
        <taxon>Bacteria</taxon>
        <taxon>Pseudomonadati</taxon>
        <taxon>Pseudomonadota</taxon>
        <taxon>Betaproteobacteria</taxon>
        <taxon>Neisseriales</taxon>
        <taxon>Chromobacteriaceae</taxon>
        <taxon>Chromobacterium</taxon>
    </lineage>
</organism>
<dbReference type="EMBL" id="JAVFJF020000002">
    <property type="protein sequence ID" value="MEJ8673442.1"/>
    <property type="molecule type" value="Genomic_DNA"/>
</dbReference>
<accession>A0ABU8UX54</accession>
<keyword evidence="4" id="KW-1185">Reference proteome</keyword>
<sequence>MSEQPNSSTPKMAALMQQAATSFPEQDKPATSTGTEPDQPSSVTAGQADQKTAKRKPRKKNTTPLAGSPLVIPTVTPPDPGIISSFVDLPPADRPASPSTARAPVVPRETEMTPEQMLEDRLNKEEVADKVANRKLRDKYSKRAYSLARGCICFWMVVVATNGVLSAALPKPPISDNVIFALTTGVTVNVLAAFLGVIRGLFPTSWSTRDALTQGKKGNKKIAKRIKKGKNLPSPASQDH</sequence>
<evidence type="ECO:0000313" key="3">
    <source>
        <dbReference type="EMBL" id="MEJ8673442.1"/>
    </source>
</evidence>
<evidence type="ECO:0008006" key="5">
    <source>
        <dbReference type="Google" id="ProtNLM"/>
    </source>
</evidence>
<keyword evidence="2" id="KW-1133">Transmembrane helix</keyword>
<protein>
    <recommendedName>
        <fullName evidence="5">SMODS and SLOG-associating 2TM effector domain-containing protein</fullName>
    </recommendedName>
</protein>
<feature type="transmembrane region" description="Helical" evidence="2">
    <location>
        <begin position="178"/>
        <end position="202"/>
    </location>
</feature>
<keyword evidence="2" id="KW-0812">Transmembrane</keyword>
<gene>
    <name evidence="3" type="ORF">QCL97_001785</name>
</gene>
<feature type="compositionally biased region" description="Basic residues" evidence="1">
    <location>
        <begin position="217"/>
        <end position="230"/>
    </location>
</feature>
<reference evidence="3 4" key="1">
    <citation type="submission" date="2023-12" db="EMBL/GenBank/DDBJ databases">
        <title>Evaluation and characterization of a potential secondary metabolite violacein from indigenous Chromobacterium amazonense SAM215.</title>
        <authorList>
            <person name="Tarafdar M.R."/>
            <person name="Abedin S.M."/>
            <person name="Atiqua A."/>
            <person name="Saha A."/>
            <person name="Khan S.N."/>
        </authorList>
    </citation>
    <scope>NUCLEOTIDE SEQUENCE [LARGE SCALE GENOMIC DNA]</scope>
    <source>
        <strain evidence="3 4">SAM215</strain>
    </source>
</reference>
<feature type="region of interest" description="Disordered" evidence="1">
    <location>
        <begin position="91"/>
        <end position="114"/>
    </location>
</feature>
<feature type="compositionally biased region" description="Polar residues" evidence="1">
    <location>
        <begin position="18"/>
        <end position="50"/>
    </location>
</feature>
<feature type="transmembrane region" description="Helical" evidence="2">
    <location>
        <begin position="144"/>
        <end position="166"/>
    </location>
</feature>
<feature type="compositionally biased region" description="Polar residues" evidence="1">
    <location>
        <begin position="1"/>
        <end position="10"/>
    </location>
</feature>
<evidence type="ECO:0000256" key="2">
    <source>
        <dbReference type="SAM" id="Phobius"/>
    </source>
</evidence>
<evidence type="ECO:0000256" key="1">
    <source>
        <dbReference type="SAM" id="MobiDB-lite"/>
    </source>
</evidence>
<proteinExistence type="predicted"/>
<dbReference type="Proteomes" id="UP001224516">
    <property type="component" value="Unassembled WGS sequence"/>
</dbReference>
<name>A0ABU8UX54_9NEIS</name>
<evidence type="ECO:0000313" key="4">
    <source>
        <dbReference type="Proteomes" id="UP001224516"/>
    </source>
</evidence>
<keyword evidence="2" id="KW-0472">Membrane</keyword>
<dbReference type="RefSeq" id="WP_307912711.1">
    <property type="nucleotide sequence ID" value="NZ_JAVFJF020000002.1"/>
</dbReference>
<comment type="caution">
    <text evidence="3">The sequence shown here is derived from an EMBL/GenBank/DDBJ whole genome shotgun (WGS) entry which is preliminary data.</text>
</comment>